<evidence type="ECO:0000313" key="2">
    <source>
        <dbReference type="Proteomes" id="UP001498398"/>
    </source>
</evidence>
<protein>
    <submittedName>
        <fullName evidence="1">Uncharacterized protein</fullName>
    </submittedName>
</protein>
<sequence length="403" mass="44743">MSNESSNGPAGVFPSTFCRGSQDAFDRFLTASSIQMFALPPDSIEKFVLGSTLPKNFSEIAQRASERHSSVKYHRALSAVNPMLVDSKKFTIVDEDVDGIEDHWLILNQAYDTLLKASNDGGCKAEMRRGLDILLALVFQDRSDLPDGCAYRVKRKVSIPAFDRSQVRHFPSGTAVADAGCYQKFPPEIQNILSQISGQPKWSIGPGHELHASQYVPSLFEYHRDHLTNLRQAILDSAAIQGVNRTLVSSWSESDTGYSYNITRIPNVFNLSAGDQFLAFHSFLCRLRREHHDGFINSKLIELGKASNTLDRIKQHPGWISSLPMPSIVEEEDGNGFHGTGVSNAMEDDIEVGEDAFTKVPADQFVLYPDGPPQNEDGQRNTLPSYCREVVRTWQECCAAAVV</sequence>
<organism evidence="1 2">
    <name type="scientific">Marasmiellus scandens</name>
    <dbReference type="NCBI Taxonomy" id="2682957"/>
    <lineage>
        <taxon>Eukaryota</taxon>
        <taxon>Fungi</taxon>
        <taxon>Dikarya</taxon>
        <taxon>Basidiomycota</taxon>
        <taxon>Agaricomycotina</taxon>
        <taxon>Agaricomycetes</taxon>
        <taxon>Agaricomycetidae</taxon>
        <taxon>Agaricales</taxon>
        <taxon>Marasmiineae</taxon>
        <taxon>Omphalotaceae</taxon>
        <taxon>Marasmiellus</taxon>
    </lineage>
</organism>
<proteinExistence type="predicted"/>
<accession>A0ABR1JEN9</accession>
<dbReference type="EMBL" id="JBANRG010000020">
    <property type="protein sequence ID" value="KAK7457243.1"/>
    <property type="molecule type" value="Genomic_DNA"/>
</dbReference>
<comment type="caution">
    <text evidence="1">The sequence shown here is derived from an EMBL/GenBank/DDBJ whole genome shotgun (WGS) entry which is preliminary data.</text>
</comment>
<evidence type="ECO:0000313" key="1">
    <source>
        <dbReference type="EMBL" id="KAK7457243.1"/>
    </source>
</evidence>
<keyword evidence="2" id="KW-1185">Reference proteome</keyword>
<reference evidence="1 2" key="1">
    <citation type="submission" date="2024-01" db="EMBL/GenBank/DDBJ databases">
        <title>A draft genome for the cacao thread blight pathogen Marasmiellus scandens.</title>
        <authorList>
            <person name="Baruah I.K."/>
            <person name="Leung J."/>
            <person name="Bukari Y."/>
            <person name="Amoako-Attah I."/>
            <person name="Meinhardt L.W."/>
            <person name="Bailey B.A."/>
            <person name="Cohen S.P."/>
        </authorList>
    </citation>
    <scope>NUCLEOTIDE SEQUENCE [LARGE SCALE GENOMIC DNA]</scope>
    <source>
        <strain evidence="1 2">GH-19</strain>
    </source>
</reference>
<dbReference type="Proteomes" id="UP001498398">
    <property type="component" value="Unassembled WGS sequence"/>
</dbReference>
<name>A0ABR1JEN9_9AGAR</name>
<gene>
    <name evidence="1" type="ORF">VKT23_010543</name>
</gene>